<reference evidence="1 2" key="1">
    <citation type="journal article" date="2010" name="Nature">
        <title>The Ectocarpus genome and the independent evolution of multicellularity in brown algae.</title>
        <authorList>
            <person name="Cock J.M."/>
            <person name="Sterck L."/>
            <person name="Rouze P."/>
            <person name="Scornet D."/>
            <person name="Allen A.E."/>
            <person name="Amoutzias G."/>
            <person name="Anthouard V."/>
            <person name="Artiguenave F."/>
            <person name="Aury J.M."/>
            <person name="Badger J.H."/>
            <person name="Beszteri B."/>
            <person name="Billiau K."/>
            <person name="Bonnet E."/>
            <person name="Bothwell J.H."/>
            <person name="Bowler C."/>
            <person name="Boyen C."/>
            <person name="Brownlee C."/>
            <person name="Carrano C.J."/>
            <person name="Charrier B."/>
            <person name="Cho G.Y."/>
            <person name="Coelho S.M."/>
            <person name="Collen J."/>
            <person name="Corre E."/>
            <person name="Da Silva C."/>
            <person name="Delage L."/>
            <person name="Delaroque N."/>
            <person name="Dittami S.M."/>
            <person name="Doulbeau S."/>
            <person name="Elias M."/>
            <person name="Farnham G."/>
            <person name="Gachon C.M."/>
            <person name="Gschloessl B."/>
            <person name="Heesch S."/>
            <person name="Jabbari K."/>
            <person name="Jubin C."/>
            <person name="Kawai H."/>
            <person name="Kimura K."/>
            <person name="Kloareg B."/>
            <person name="Kupper F.C."/>
            <person name="Lang D."/>
            <person name="Le Bail A."/>
            <person name="Leblanc C."/>
            <person name="Lerouge P."/>
            <person name="Lohr M."/>
            <person name="Lopez P.J."/>
            <person name="Martens C."/>
            <person name="Maumus F."/>
            <person name="Michel G."/>
            <person name="Miranda-Saavedra D."/>
            <person name="Morales J."/>
            <person name="Moreau H."/>
            <person name="Motomura T."/>
            <person name="Nagasato C."/>
            <person name="Napoli C.A."/>
            <person name="Nelson D.R."/>
            <person name="Nyvall-Collen P."/>
            <person name="Peters A.F."/>
            <person name="Pommier C."/>
            <person name="Potin P."/>
            <person name="Poulain J."/>
            <person name="Quesneville H."/>
            <person name="Read B."/>
            <person name="Rensing S.A."/>
            <person name="Ritter A."/>
            <person name="Rousvoal S."/>
            <person name="Samanta M."/>
            <person name="Samson G."/>
            <person name="Schroeder D.C."/>
            <person name="Segurens B."/>
            <person name="Strittmatter M."/>
            <person name="Tonon T."/>
            <person name="Tregear J.W."/>
            <person name="Valentin K."/>
            <person name="von Dassow P."/>
            <person name="Yamagishi T."/>
            <person name="Van de Peer Y."/>
            <person name="Wincker P."/>
        </authorList>
    </citation>
    <scope>NUCLEOTIDE SEQUENCE [LARGE SCALE GENOMIC DNA]</scope>
    <source>
        <strain evidence="2">Ec32 / CCAP1310/4</strain>
    </source>
</reference>
<evidence type="ECO:0000313" key="2">
    <source>
        <dbReference type="Proteomes" id="UP000002630"/>
    </source>
</evidence>
<accession>D7FUT5</accession>
<keyword evidence="2" id="KW-1185">Reference proteome</keyword>
<gene>
    <name evidence="1" type="ORF">Esi_0279_0011</name>
</gene>
<evidence type="ECO:0000313" key="1">
    <source>
        <dbReference type="EMBL" id="CBJ31741.1"/>
    </source>
</evidence>
<name>D7FUT5_ECTSI</name>
<dbReference type="InParanoid" id="D7FUT5"/>
<dbReference type="Proteomes" id="UP000002630">
    <property type="component" value="Linkage Group LG16"/>
</dbReference>
<dbReference type="EMBL" id="FN648463">
    <property type="protein sequence ID" value="CBJ31741.1"/>
    <property type="molecule type" value="Genomic_DNA"/>
</dbReference>
<dbReference type="AlphaFoldDB" id="D7FUT5"/>
<sequence>MQRAPANGGQEDVQAAVEPTAAERLDHVGKLLAEKRPWPAFLQIGARANEEWEACPTPVQEALAWMATTTVGVLDTASVGPLVPVCQAFKALIEAAERAADGQDKLKGLISRCAFLTTVLIQHDRAVGRLAQVQKPMKDFVATTNKLAEFTAKWTKGGKRRVFFLPPH</sequence>
<protein>
    <submittedName>
        <fullName evidence="1">Uncharacterized protein</fullName>
    </submittedName>
</protein>
<dbReference type="EMBL" id="FN649741">
    <property type="protein sequence ID" value="CBJ31741.1"/>
    <property type="molecule type" value="Genomic_DNA"/>
</dbReference>
<organism evidence="1 2">
    <name type="scientific">Ectocarpus siliculosus</name>
    <name type="common">Brown alga</name>
    <name type="synonym">Conferva siliculosa</name>
    <dbReference type="NCBI Taxonomy" id="2880"/>
    <lineage>
        <taxon>Eukaryota</taxon>
        <taxon>Sar</taxon>
        <taxon>Stramenopiles</taxon>
        <taxon>Ochrophyta</taxon>
        <taxon>PX clade</taxon>
        <taxon>Phaeophyceae</taxon>
        <taxon>Ectocarpales</taxon>
        <taxon>Ectocarpaceae</taxon>
        <taxon>Ectocarpus</taxon>
    </lineage>
</organism>
<proteinExistence type="predicted"/>